<dbReference type="PANTHER" id="PTHR36450">
    <property type="entry name" value="THIOREDOXIN"/>
    <property type="match status" value="1"/>
</dbReference>
<sequence length="79" mass="8902">MDITILGVESRELLDLEINLLKVINKIEKDINIKKISDPKKIAERGIMSVPALIINGELKFSGEIPTVHELKIILKNLK</sequence>
<accession>A0AAU9D1T3</accession>
<protein>
    <recommendedName>
        <fullName evidence="1">Thioredoxin-like fold domain-containing protein</fullName>
    </recommendedName>
</protein>
<reference evidence="2 3" key="1">
    <citation type="submission" date="2022-11" db="EMBL/GenBank/DDBJ databases">
        <title>Haliovirga abyssi gen. nov., sp. nov., a mesophilic fermentative bacterium isolated from the Iheya North hydrothermal field and the proposal of Haliovirgaceae fam. nov.</title>
        <authorList>
            <person name="Miyazaki U."/>
            <person name="Tame A."/>
            <person name="Miyazaki J."/>
            <person name="Takai K."/>
            <person name="Sawayama S."/>
            <person name="Kitajima M."/>
            <person name="Okamoto A."/>
            <person name="Nakagawa S."/>
        </authorList>
    </citation>
    <scope>NUCLEOTIDE SEQUENCE [LARGE SCALE GENOMIC DNA]</scope>
    <source>
        <strain evidence="2 3">IC12</strain>
    </source>
</reference>
<dbReference type="RefSeq" id="WP_307904878.1">
    <property type="nucleotide sequence ID" value="NZ_AP027059.1"/>
</dbReference>
<dbReference type="KEGG" id="haby:HLVA_05080"/>
<organism evidence="2 3">
    <name type="scientific">Haliovirga abyssi</name>
    <dbReference type="NCBI Taxonomy" id="2996794"/>
    <lineage>
        <taxon>Bacteria</taxon>
        <taxon>Fusobacteriati</taxon>
        <taxon>Fusobacteriota</taxon>
        <taxon>Fusobacteriia</taxon>
        <taxon>Fusobacteriales</taxon>
        <taxon>Haliovirgaceae</taxon>
        <taxon>Haliovirga</taxon>
    </lineage>
</organism>
<evidence type="ECO:0000313" key="3">
    <source>
        <dbReference type="Proteomes" id="UP001321582"/>
    </source>
</evidence>
<dbReference type="Gene3D" id="3.40.30.10">
    <property type="entry name" value="Glutaredoxin"/>
    <property type="match status" value="1"/>
</dbReference>
<dbReference type="InterPro" id="IPR005243">
    <property type="entry name" value="THIRX-like_proc"/>
</dbReference>
<evidence type="ECO:0000259" key="1">
    <source>
        <dbReference type="Pfam" id="PF13192"/>
    </source>
</evidence>
<name>A0AAU9D1T3_9FUSO</name>
<dbReference type="Pfam" id="PF13192">
    <property type="entry name" value="Thioredoxin_3"/>
    <property type="match status" value="1"/>
</dbReference>
<dbReference type="Proteomes" id="UP001321582">
    <property type="component" value="Chromosome"/>
</dbReference>
<dbReference type="AlphaFoldDB" id="A0AAU9D1T3"/>
<gene>
    <name evidence="2" type="ORF">HLVA_05080</name>
</gene>
<dbReference type="EMBL" id="AP027059">
    <property type="protein sequence ID" value="BDU49939.1"/>
    <property type="molecule type" value="Genomic_DNA"/>
</dbReference>
<dbReference type="InterPro" id="IPR012336">
    <property type="entry name" value="Thioredoxin-like_fold"/>
</dbReference>
<dbReference type="InterPro" id="IPR036249">
    <property type="entry name" value="Thioredoxin-like_sf"/>
</dbReference>
<dbReference type="PANTHER" id="PTHR36450:SF1">
    <property type="entry name" value="THIOREDOXIN"/>
    <property type="match status" value="1"/>
</dbReference>
<keyword evidence="3" id="KW-1185">Reference proteome</keyword>
<feature type="domain" description="Thioredoxin-like fold" evidence="1">
    <location>
        <begin position="16"/>
        <end position="75"/>
    </location>
</feature>
<dbReference type="SUPFAM" id="SSF52833">
    <property type="entry name" value="Thioredoxin-like"/>
    <property type="match status" value="1"/>
</dbReference>
<evidence type="ECO:0000313" key="2">
    <source>
        <dbReference type="EMBL" id="BDU49939.1"/>
    </source>
</evidence>
<proteinExistence type="predicted"/>